<accession>A0ABT4XU93</accession>
<evidence type="ECO:0000313" key="3">
    <source>
        <dbReference type="Proteomes" id="UP001210720"/>
    </source>
</evidence>
<reference evidence="2 3" key="1">
    <citation type="submission" date="2023-01" db="EMBL/GenBank/DDBJ databases">
        <title>Thalassococcus onchidii sp. nov., isolated from a marine invertebrate from the South China Sea.</title>
        <authorList>
            <person name="Xu S."/>
            <person name="Liu Z."/>
            <person name="Xu Y."/>
        </authorList>
    </citation>
    <scope>NUCLEOTIDE SEQUENCE [LARGE SCALE GENOMIC DNA]</scope>
    <source>
        <strain evidence="2 3">KCTC 32084</strain>
    </source>
</reference>
<name>A0ABT4XU93_9RHOB</name>
<dbReference type="EMBL" id="JAQIOY010000003">
    <property type="protein sequence ID" value="MDA7425534.1"/>
    <property type="molecule type" value="Genomic_DNA"/>
</dbReference>
<proteinExistence type="predicted"/>
<organism evidence="2 3">
    <name type="scientific">Thalassococcus lentus</name>
    <dbReference type="NCBI Taxonomy" id="1210524"/>
    <lineage>
        <taxon>Bacteria</taxon>
        <taxon>Pseudomonadati</taxon>
        <taxon>Pseudomonadota</taxon>
        <taxon>Alphaproteobacteria</taxon>
        <taxon>Rhodobacterales</taxon>
        <taxon>Roseobacteraceae</taxon>
        <taxon>Thalassococcus</taxon>
    </lineage>
</organism>
<evidence type="ECO:0000313" key="2">
    <source>
        <dbReference type="EMBL" id="MDA7425534.1"/>
    </source>
</evidence>
<feature type="compositionally biased region" description="Acidic residues" evidence="1">
    <location>
        <begin position="12"/>
        <end position="30"/>
    </location>
</feature>
<dbReference type="Proteomes" id="UP001210720">
    <property type="component" value="Unassembled WGS sequence"/>
</dbReference>
<comment type="caution">
    <text evidence="2">The sequence shown here is derived from an EMBL/GenBank/DDBJ whole genome shotgun (WGS) entry which is preliminary data.</text>
</comment>
<gene>
    <name evidence="2" type="ORF">PFY00_12415</name>
</gene>
<dbReference type="InterPro" id="IPR017853">
    <property type="entry name" value="GH"/>
</dbReference>
<feature type="region of interest" description="Disordered" evidence="1">
    <location>
        <begin position="6"/>
        <end position="37"/>
    </location>
</feature>
<dbReference type="RefSeq" id="WP_271432866.1">
    <property type="nucleotide sequence ID" value="NZ_JAQIOY010000003.1"/>
</dbReference>
<sequence length="509" mass="56630">MLLALAGGMDTGGDDNDTQDDHDQSDETVQDDPVITDTTENFDRTGLFVSENMFGVDAVYSVHTDNGIPTETFESALEEFEVDTVRFPSGQAEFDPREADGEGWLDITALTDEGELRPELTNFLDSVDGSVVLTIPTTNAPLESYGEDLDRWAELVMREYGDVVIAFEVGNEYWAAMGETEYGQRANIAVEALARGIAAAGEEDADILVQMGATFGQSEFNGTDDDRPFMDRLYDSNNQIIDQFSETALAEIDGVVEHYYWNQSPIPFEDSRAEVRYMNVDFEIWQSRFDQDLDFYVTEWNLRMGNCPCNGLRSTSILTEMVENMVEMGVDGAYVWPVVHNTSNDLGGPADDGEVRTDDQGRVVETLRGAIFDLMSDVLPGKELIRVDIDGVDNGMEIAAYEGDGEYVFYIGSNSTEPVNFTVDLTDIIEDFVSAQGVVIGYDRETSNGRHYVPGMGWQNAESVMVDGEPYYLNEHDVGATLTDYSYNSPVFNVELDPYEMVQITVQTQ</sequence>
<dbReference type="Gene3D" id="3.20.20.80">
    <property type="entry name" value="Glycosidases"/>
    <property type="match status" value="1"/>
</dbReference>
<keyword evidence="3" id="KW-1185">Reference proteome</keyword>
<dbReference type="SUPFAM" id="SSF51445">
    <property type="entry name" value="(Trans)glycosidases"/>
    <property type="match status" value="1"/>
</dbReference>
<protein>
    <submittedName>
        <fullName evidence="2">Uncharacterized protein</fullName>
    </submittedName>
</protein>
<evidence type="ECO:0000256" key="1">
    <source>
        <dbReference type="SAM" id="MobiDB-lite"/>
    </source>
</evidence>